<organism evidence="4 5">
    <name type="scientific">Actinomadura fulvescens</name>
    <dbReference type="NCBI Taxonomy" id="46160"/>
    <lineage>
        <taxon>Bacteria</taxon>
        <taxon>Bacillati</taxon>
        <taxon>Actinomycetota</taxon>
        <taxon>Actinomycetes</taxon>
        <taxon>Streptosporangiales</taxon>
        <taxon>Thermomonosporaceae</taxon>
        <taxon>Actinomadura</taxon>
    </lineage>
</organism>
<accession>A0ABP6C8C5</accession>
<evidence type="ECO:0000259" key="2">
    <source>
        <dbReference type="PROSITE" id="PS50234"/>
    </source>
</evidence>
<evidence type="ECO:0000313" key="5">
    <source>
        <dbReference type="Proteomes" id="UP001501509"/>
    </source>
</evidence>
<dbReference type="Pfam" id="PF00092">
    <property type="entry name" value="VWA"/>
    <property type="match status" value="1"/>
</dbReference>
<dbReference type="Gene3D" id="3.40.50.410">
    <property type="entry name" value="von Willebrand factor, type A domain"/>
    <property type="match status" value="1"/>
</dbReference>
<dbReference type="SMART" id="SM00609">
    <property type="entry name" value="VIT"/>
    <property type="match status" value="1"/>
</dbReference>
<feature type="region of interest" description="Disordered" evidence="1">
    <location>
        <begin position="175"/>
        <end position="194"/>
    </location>
</feature>
<keyword evidence="5" id="KW-1185">Reference proteome</keyword>
<dbReference type="InterPro" id="IPR013694">
    <property type="entry name" value="VIT"/>
</dbReference>
<gene>
    <name evidence="4" type="ORF">GCM10010411_47150</name>
</gene>
<feature type="domain" description="VWFA" evidence="2">
    <location>
        <begin position="317"/>
        <end position="490"/>
    </location>
</feature>
<dbReference type="Proteomes" id="UP001501509">
    <property type="component" value="Unassembled WGS sequence"/>
</dbReference>
<feature type="domain" description="VIT" evidence="3">
    <location>
        <begin position="18"/>
        <end position="146"/>
    </location>
</feature>
<dbReference type="PANTHER" id="PTHR45737">
    <property type="entry name" value="VON WILLEBRAND FACTOR A DOMAIN-CONTAINING PROTEIN 5A"/>
    <property type="match status" value="1"/>
</dbReference>
<protein>
    <recommendedName>
        <fullName evidence="6">Ca-activated chloride channel family protein</fullName>
    </recommendedName>
</protein>
<evidence type="ECO:0008006" key="6">
    <source>
        <dbReference type="Google" id="ProtNLM"/>
    </source>
</evidence>
<feature type="compositionally biased region" description="Pro residues" evidence="1">
    <location>
        <begin position="8"/>
        <end position="17"/>
    </location>
</feature>
<dbReference type="EMBL" id="BAAATD010000006">
    <property type="protein sequence ID" value="GAA2607495.1"/>
    <property type="molecule type" value="Genomic_DNA"/>
</dbReference>
<dbReference type="SUPFAM" id="SSF53300">
    <property type="entry name" value="vWA-like"/>
    <property type="match status" value="1"/>
</dbReference>
<reference evidence="5" key="1">
    <citation type="journal article" date="2019" name="Int. J. Syst. Evol. Microbiol.">
        <title>The Global Catalogue of Microorganisms (GCM) 10K type strain sequencing project: providing services to taxonomists for standard genome sequencing and annotation.</title>
        <authorList>
            <consortium name="The Broad Institute Genomics Platform"/>
            <consortium name="The Broad Institute Genome Sequencing Center for Infectious Disease"/>
            <person name="Wu L."/>
            <person name="Ma J."/>
        </authorList>
    </citation>
    <scope>NUCLEOTIDE SEQUENCE [LARGE SCALE GENOMIC DNA]</scope>
    <source>
        <strain evidence="5">JCM 6833</strain>
    </source>
</reference>
<dbReference type="PROSITE" id="PS51468">
    <property type="entry name" value="VIT"/>
    <property type="match status" value="1"/>
</dbReference>
<name>A0ABP6C8C5_9ACTN</name>
<proteinExistence type="predicted"/>
<dbReference type="InterPro" id="IPR036465">
    <property type="entry name" value="vWFA_dom_sf"/>
</dbReference>
<evidence type="ECO:0000313" key="4">
    <source>
        <dbReference type="EMBL" id="GAA2607495.1"/>
    </source>
</evidence>
<dbReference type="SMART" id="SM00327">
    <property type="entry name" value="VWA"/>
    <property type="match status" value="1"/>
</dbReference>
<feature type="region of interest" description="Disordered" evidence="1">
    <location>
        <begin position="1"/>
        <end position="24"/>
    </location>
</feature>
<dbReference type="RefSeq" id="WP_344544113.1">
    <property type="nucleotide sequence ID" value="NZ_BAAATD010000006.1"/>
</dbReference>
<comment type="caution">
    <text evidence="4">The sequence shown here is derived from an EMBL/GenBank/DDBJ whole genome shotgun (WGS) entry which is preliminary data.</text>
</comment>
<dbReference type="InterPro" id="IPR002035">
    <property type="entry name" value="VWF_A"/>
</dbReference>
<dbReference type="PROSITE" id="PS50234">
    <property type="entry name" value="VWFA"/>
    <property type="match status" value="1"/>
</dbReference>
<evidence type="ECO:0000256" key="1">
    <source>
        <dbReference type="SAM" id="MobiDB-lite"/>
    </source>
</evidence>
<feature type="compositionally biased region" description="Pro residues" evidence="1">
    <location>
        <begin position="701"/>
        <end position="711"/>
    </location>
</feature>
<dbReference type="PANTHER" id="PTHR45737:SF6">
    <property type="entry name" value="VON WILLEBRAND FACTOR A DOMAIN-CONTAINING PROTEIN 5A"/>
    <property type="match status" value="1"/>
</dbReference>
<feature type="region of interest" description="Disordered" evidence="1">
    <location>
        <begin position="696"/>
        <end position="755"/>
    </location>
</feature>
<evidence type="ECO:0000259" key="3">
    <source>
        <dbReference type="PROSITE" id="PS51468"/>
    </source>
</evidence>
<dbReference type="Pfam" id="PF08487">
    <property type="entry name" value="VIT"/>
    <property type="match status" value="1"/>
</dbReference>
<sequence>MTVHITPLPEPVTPPQAPGGGLGALATDKGNLPLDSVDVHAAITGLAAGIEVVQGFHNPFDIPLEATYVFPLPDRAAVTAMRMEADDRVIEGTLKERGQARQDYDEAIAAGRRAAIAEEERPDVFTMRVGNILPGERVTVHLSLNQPLPYEDDAATFRFPLVVAPRFIPGSPLDEAQAGDGVVPDTDAVPDASRISPPVLLPGFPNPVRLSVTADIDPAGLPLTEIRSALHVVSETQENDERGRTTIRLQPGERLNRDFILRLAYASRDDEEEELAALSLTPDEPDAAEGTPAEVGGTFTLTVLPSGASRRRSRPRDVVLILDRSGSMHGWKMIAARRAAARIVDTLTADDRFAVLSFDNVVERPRDLDAGLSAATDRNRFRAVEHLASIDARGGTQMSRPLDEACTLLADSVNDRVIVLITDGQVGNEDQILAHLAPRLHGIRVHTVGIDRAVNAGFLRRLAADGAGRCELVESEDRLDEAMEHIHHRIGAPVATELTLHADGLGLLPDTVAPRRLGALFPGVPLVISGRYRGVPSAARLTVRGVTSDRTPWERTATGTVTKDAAPAAVWARAHLRDLEDRYAVDGGDDLERRIVDTSLRFGVLCRFTAFVAVDSRVVAEGADAPHQVVQPVEMPDGWAAAPGVAMPLAASRMAESMSYGGPPLGAAGSAPAPPAAPMGPAASAVPAVPAGPAVPAAEFGPPPPPRPPGGPGGGFRGTSARPVDLGGGDVPESAAPSSGTFERRRAGRPAAARSSAALAEARRVLAEELQRLRQVGAQRDVQHLKDLLTKLEPIVQRLDECGVDRGLAGPLSALATDLQVVRAETAPADLDALWDRALRTLADFVAATGRSTKRPFWKRGQ</sequence>